<sequence>MYFSNLPVLHEVPAVAAGAVNILVIIHVRHTISFPVTGACASFAAHEEAS</sequence>
<accession>A0A7W8U8M5</accession>
<protein>
    <submittedName>
        <fullName evidence="1">Uncharacterized protein</fullName>
    </submittedName>
</protein>
<comment type="caution">
    <text evidence="1">The sequence shown here is derived from an EMBL/GenBank/DDBJ whole genome shotgun (WGS) entry which is preliminary data.</text>
</comment>
<name>A0A7W8U8M5_9HYPH</name>
<proteinExistence type="predicted"/>
<gene>
    <name evidence="1" type="ORF">GGD55_001537</name>
</gene>
<dbReference type="EMBL" id="JACHBK010000003">
    <property type="protein sequence ID" value="MBB5534854.1"/>
    <property type="molecule type" value="Genomic_DNA"/>
</dbReference>
<organism evidence="1 2">
    <name type="scientific">Rhizobium giardinii</name>
    <dbReference type="NCBI Taxonomy" id="56731"/>
    <lineage>
        <taxon>Bacteria</taxon>
        <taxon>Pseudomonadati</taxon>
        <taxon>Pseudomonadota</taxon>
        <taxon>Alphaproteobacteria</taxon>
        <taxon>Hyphomicrobiales</taxon>
        <taxon>Rhizobiaceae</taxon>
        <taxon>Rhizobium/Agrobacterium group</taxon>
        <taxon>Rhizobium</taxon>
    </lineage>
</organism>
<dbReference type="AlphaFoldDB" id="A0A7W8U8M5"/>
<evidence type="ECO:0000313" key="2">
    <source>
        <dbReference type="Proteomes" id="UP000585507"/>
    </source>
</evidence>
<reference evidence="1 2" key="1">
    <citation type="submission" date="2020-08" db="EMBL/GenBank/DDBJ databases">
        <title>Genomic Encyclopedia of Type Strains, Phase IV (KMG-V): Genome sequencing to study the core and pangenomes of soil and plant-associated prokaryotes.</title>
        <authorList>
            <person name="Whitman W."/>
        </authorList>
    </citation>
    <scope>NUCLEOTIDE SEQUENCE [LARGE SCALE GENOMIC DNA]</scope>
    <source>
        <strain evidence="1 2">SEMIA 4084</strain>
    </source>
</reference>
<keyword evidence="2" id="KW-1185">Reference proteome</keyword>
<dbReference type="Proteomes" id="UP000585507">
    <property type="component" value="Unassembled WGS sequence"/>
</dbReference>
<evidence type="ECO:0000313" key="1">
    <source>
        <dbReference type="EMBL" id="MBB5534854.1"/>
    </source>
</evidence>